<reference evidence="2" key="1">
    <citation type="journal article" date="2014" name="Soil Biol. Biochem.">
        <title>Structure and function of bacterial communities in ageing soils: Insights from the Mendocino ecological staircase.</title>
        <authorList>
            <person name="Uroz S."/>
            <person name="Tech J.J."/>
            <person name="Sawaya N.A."/>
            <person name="Frey-Klett P."/>
            <person name="Leveau J.H.J."/>
        </authorList>
    </citation>
    <scope>NUCLEOTIDE SEQUENCE [LARGE SCALE GENOMIC DNA]</scope>
    <source>
        <strain evidence="2">Cal35</strain>
    </source>
</reference>
<keyword evidence="2" id="KW-1185">Reference proteome</keyword>
<dbReference type="AlphaFoldDB" id="A0A0A1F6M7"/>
<evidence type="ECO:0000313" key="2">
    <source>
        <dbReference type="Proteomes" id="UP000030302"/>
    </source>
</evidence>
<organism evidence="1 2">
    <name type="scientific">Collimonas arenae</name>
    <dbReference type="NCBI Taxonomy" id="279058"/>
    <lineage>
        <taxon>Bacteria</taxon>
        <taxon>Pseudomonadati</taxon>
        <taxon>Pseudomonadota</taxon>
        <taxon>Betaproteobacteria</taxon>
        <taxon>Burkholderiales</taxon>
        <taxon>Oxalobacteraceae</taxon>
        <taxon>Collimonas</taxon>
    </lineage>
</organism>
<dbReference type="Proteomes" id="UP000030302">
    <property type="component" value="Chromosome"/>
</dbReference>
<accession>A0A0A1F6M7</accession>
<gene>
    <name evidence="1" type="ORF">LT85_0159</name>
</gene>
<proteinExistence type="predicted"/>
<dbReference type="EMBL" id="CP009962">
    <property type="protein sequence ID" value="AIY39319.1"/>
    <property type="molecule type" value="Genomic_DNA"/>
</dbReference>
<name>A0A0A1F6M7_9BURK</name>
<evidence type="ECO:0000313" key="1">
    <source>
        <dbReference type="EMBL" id="AIY39319.1"/>
    </source>
</evidence>
<dbReference type="STRING" id="279058.LT85_0159"/>
<dbReference type="KEGG" id="care:LT85_0159"/>
<sequence>MVDRRTGAERIVLVLPAIKGCKPHEIKGLEGWHGLCSTTGRINDDPTHSDADPMMVL</sequence>
<dbReference type="HOGENOM" id="CLU_2988800_0_0_4"/>
<protein>
    <submittedName>
        <fullName evidence="1">Uncharacterized protein</fullName>
    </submittedName>
</protein>